<protein>
    <submittedName>
        <fullName evidence="1">Uncharacterized protein DUF3305</fullName>
    </submittedName>
</protein>
<keyword evidence="2" id="KW-1185">Reference proteome</keyword>
<dbReference type="EMBL" id="QXDF01000001">
    <property type="protein sequence ID" value="RIA56922.1"/>
    <property type="molecule type" value="Genomic_DNA"/>
</dbReference>
<proteinExistence type="predicted"/>
<name>A0A397Q769_9HYPH</name>
<gene>
    <name evidence="1" type="ORF">BXY53_2036</name>
</gene>
<organism evidence="1 2">
    <name type="scientific">Dichotomicrobium thermohalophilum</name>
    <dbReference type="NCBI Taxonomy" id="933063"/>
    <lineage>
        <taxon>Bacteria</taxon>
        <taxon>Pseudomonadati</taxon>
        <taxon>Pseudomonadota</taxon>
        <taxon>Alphaproteobacteria</taxon>
        <taxon>Hyphomicrobiales</taxon>
        <taxon>Hyphomicrobiaceae</taxon>
        <taxon>Dichotomicrobium</taxon>
    </lineage>
</organism>
<evidence type="ECO:0000313" key="1">
    <source>
        <dbReference type="EMBL" id="RIA56922.1"/>
    </source>
</evidence>
<dbReference type="OrthoDB" id="7271084at2"/>
<dbReference type="Pfam" id="PF11749">
    <property type="entry name" value="DUF3305"/>
    <property type="match status" value="1"/>
</dbReference>
<dbReference type="AlphaFoldDB" id="A0A397Q769"/>
<comment type="caution">
    <text evidence="1">The sequence shown here is derived from an EMBL/GenBank/DDBJ whole genome shotgun (WGS) entry which is preliminary data.</text>
</comment>
<dbReference type="InterPro" id="IPR021736">
    <property type="entry name" value="DUF3305"/>
</dbReference>
<reference evidence="1 2" key="1">
    <citation type="submission" date="2018-08" db="EMBL/GenBank/DDBJ databases">
        <title>Genomic Encyclopedia of Archaeal and Bacterial Type Strains, Phase II (KMG-II): from individual species to whole genera.</title>
        <authorList>
            <person name="Goeker M."/>
        </authorList>
    </citation>
    <scope>NUCLEOTIDE SEQUENCE [LARGE SCALE GENOMIC DNA]</scope>
    <source>
        <strain evidence="1 2">DSM 5002</strain>
    </source>
</reference>
<sequence length="187" mass="21296">MNAPTPGPSETSLAIPIGVILTCKQPTNAWADPVWRASGVMLDIPPGPEWRELAQGEGFTQYLTTRAQLELFRKETEAYIANIESREPALYIVLRESESEDAPMEVHLVTASPFEAQDYMDSSEETVERVSMPAPLMEMIEAFIAEHHVEEKFRKRKRDEVDLTEEKFGKEPIFVTRQRMKGNGREQ</sequence>
<evidence type="ECO:0000313" key="2">
    <source>
        <dbReference type="Proteomes" id="UP000266273"/>
    </source>
</evidence>
<accession>A0A397Q769</accession>
<dbReference type="RefSeq" id="WP_119061669.1">
    <property type="nucleotide sequence ID" value="NZ_QXDF01000001.1"/>
</dbReference>
<dbReference type="Proteomes" id="UP000266273">
    <property type="component" value="Unassembled WGS sequence"/>
</dbReference>